<sequence>MDSAGMLPDDQHQLLNRIAALHHRSLPTYLTYAKPWVPTGKEDEALVIDDIAADHHDLVERVLHELEKDDRPVHLGDFPMDYTDLNDLSLSFILNEIKIYERNLLATLEELVQWADKDGPVYRLTNIAIGMTVGHLQNLEEMGNQSPSIHS</sequence>
<name>A0A2S8G649_9BACT</name>
<accession>A0A2S8G649</accession>
<dbReference type="EMBL" id="PUHY01000004">
    <property type="protein sequence ID" value="PQO39634.1"/>
    <property type="molecule type" value="Genomic_DNA"/>
</dbReference>
<organism evidence="1 2">
    <name type="scientific">Blastopirellula marina</name>
    <dbReference type="NCBI Taxonomy" id="124"/>
    <lineage>
        <taxon>Bacteria</taxon>
        <taxon>Pseudomonadati</taxon>
        <taxon>Planctomycetota</taxon>
        <taxon>Planctomycetia</taxon>
        <taxon>Pirellulales</taxon>
        <taxon>Pirellulaceae</taxon>
        <taxon>Blastopirellula</taxon>
    </lineage>
</organism>
<evidence type="ECO:0000313" key="1">
    <source>
        <dbReference type="EMBL" id="PQO39634.1"/>
    </source>
</evidence>
<reference evidence="1 2" key="1">
    <citation type="submission" date="2018-02" db="EMBL/GenBank/DDBJ databases">
        <title>Comparative genomes isolates from brazilian mangrove.</title>
        <authorList>
            <person name="Araujo J.E."/>
            <person name="Taketani R.G."/>
            <person name="Silva M.C.P."/>
            <person name="Loureco M.V."/>
            <person name="Andreote F.D."/>
        </authorList>
    </citation>
    <scope>NUCLEOTIDE SEQUENCE [LARGE SCALE GENOMIC DNA]</scope>
    <source>
        <strain evidence="1 2">Hex-1 MGV</strain>
    </source>
</reference>
<dbReference type="Proteomes" id="UP000238322">
    <property type="component" value="Unassembled WGS sequence"/>
</dbReference>
<evidence type="ECO:0000313" key="2">
    <source>
        <dbReference type="Proteomes" id="UP000238322"/>
    </source>
</evidence>
<gene>
    <name evidence="1" type="ORF">C5Y83_02495</name>
</gene>
<proteinExistence type="predicted"/>
<comment type="caution">
    <text evidence="1">The sequence shown here is derived from an EMBL/GenBank/DDBJ whole genome shotgun (WGS) entry which is preliminary data.</text>
</comment>
<dbReference type="AlphaFoldDB" id="A0A2S8G649"/>
<protein>
    <submittedName>
        <fullName evidence="1">Uncharacterized protein</fullName>
    </submittedName>
</protein>